<accession>A0ABV0S4Q8</accession>
<name>A0ABV0S4Q8_9TELE</name>
<protein>
    <submittedName>
        <fullName evidence="1">Uncharacterized protein</fullName>
    </submittedName>
</protein>
<feature type="non-terminal residue" evidence="1">
    <location>
        <position position="116"/>
    </location>
</feature>
<gene>
    <name evidence="1" type="ORF">XENOCAPTIV_002572</name>
</gene>
<dbReference type="Proteomes" id="UP001434883">
    <property type="component" value="Unassembled WGS sequence"/>
</dbReference>
<organism evidence="1 2">
    <name type="scientific">Xenoophorus captivus</name>
    <dbReference type="NCBI Taxonomy" id="1517983"/>
    <lineage>
        <taxon>Eukaryota</taxon>
        <taxon>Metazoa</taxon>
        <taxon>Chordata</taxon>
        <taxon>Craniata</taxon>
        <taxon>Vertebrata</taxon>
        <taxon>Euteleostomi</taxon>
        <taxon>Actinopterygii</taxon>
        <taxon>Neopterygii</taxon>
        <taxon>Teleostei</taxon>
        <taxon>Neoteleostei</taxon>
        <taxon>Acanthomorphata</taxon>
        <taxon>Ovalentaria</taxon>
        <taxon>Atherinomorphae</taxon>
        <taxon>Cyprinodontiformes</taxon>
        <taxon>Goodeidae</taxon>
        <taxon>Xenoophorus</taxon>
    </lineage>
</organism>
<evidence type="ECO:0000313" key="1">
    <source>
        <dbReference type="EMBL" id="MEQ2215554.1"/>
    </source>
</evidence>
<proteinExistence type="predicted"/>
<dbReference type="EMBL" id="JAHRIN010068479">
    <property type="protein sequence ID" value="MEQ2215554.1"/>
    <property type="molecule type" value="Genomic_DNA"/>
</dbReference>
<sequence length="116" mass="13304">MKRHRPIRNESVSILASRSRIVVLMLADSLPATQDPELSSQFSKNSLCSWVRRRQVTDEVWDIGGPLSQFKATRLEEILQLSDKLFSFRHGGKALEKAVYIKQFSIEWRVSSSTLL</sequence>
<keyword evidence="2" id="KW-1185">Reference proteome</keyword>
<comment type="caution">
    <text evidence="1">The sequence shown here is derived from an EMBL/GenBank/DDBJ whole genome shotgun (WGS) entry which is preliminary data.</text>
</comment>
<reference evidence="1 2" key="1">
    <citation type="submission" date="2021-06" db="EMBL/GenBank/DDBJ databases">
        <authorList>
            <person name="Palmer J.M."/>
        </authorList>
    </citation>
    <scope>NUCLEOTIDE SEQUENCE [LARGE SCALE GENOMIC DNA]</scope>
    <source>
        <strain evidence="1 2">XC_2019</strain>
        <tissue evidence="1">Muscle</tissue>
    </source>
</reference>
<evidence type="ECO:0000313" key="2">
    <source>
        <dbReference type="Proteomes" id="UP001434883"/>
    </source>
</evidence>